<comment type="caution">
    <text evidence="1">The sequence shown here is derived from an EMBL/GenBank/DDBJ whole genome shotgun (WGS) entry which is preliminary data.</text>
</comment>
<dbReference type="AlphaFoldDB" id="A0A402CJI7"/>
<dbReference type="SUPFAM" id="SSF54637">
    <property type="entry name" value="Thioesterase/thiol ester dehydrase-isomerase"/>
    <property type="match status" value="1"/>
</dbReference>
<dbReference type="Pfam" id="PF13279">
    <property type="entry name" value="4HBT_2"/>
    <property type="match status" value="1"/>
</dbReference>
<protein>
    <submittedName>
        <fullName evidence="1">Thioesterase in siderophore biosynthesis gene cluster</fullName>
    </submittedName>
</protein>
<gene>
    <name evidence="1" type="ORF">Rhow_008003</name>
</gene>
<dbReference type="CDD" id="cd00586">
    <property type="entry name" value="4HBT"/>
    <property type="match status" value="1"/>
</dbReference>
<proteinExistence type="predicted"/>
<evidence type="ECO:0000313" key="1">
    <source>
        <dbReference type="EMBL" id="GCE43705.1"/>
    </source>
</evidence>
<reference evidence="1 2" key="1">
    <citation type="submission" date="2018-11" db="EMBL/GenBank/DDBJ databases">
        <title>Microbial catabolism of amino acid.</title>
        <authorList>
            <person name="Hibi M."/>
            <person name="Ogawa J."/>
        </authorList>
    </citation>
    <scope>NUCLEOTIDE SEQUENCE [LARGE SCALE GENOMIC DNA]</scope>
    <source>
        <strain evidence="1 2">C31-06</strain>
    </source>
</reference>
<dbReference type="Gene3D" id="3.10.129.10">
    <property type="entry name" value="Hotdog Thioesterase"/>
    <property type="match status" value="1"/>
</dbReference>
<dbReference type="InterPro" id="IPR029069">
    <property type="entry name" value="HotDog_dom_sf"/>
</dbReference>
<name>A0A402CJI7_RHOWR</name>
<dbReference type="Proteomes" id="UP000287519">
    <property type="component" value="Unassembled WGS sequence"/>
</dbReference>
<organism evidence="1 2">
    <name type="scientific">Rhodococcus wratislaviensis</name>
    <name type="common">Tsukamurella wratislaviensis</name>
    <dbReference type="NCBI Taxonomy" id="44752"/>
    <lineage>
        <taxon>Bacteria</taxon>
        <taxon>Bacillati</taxon>
        <taxon>Actinomycetota</taxon>
        <taxon>Actinomycetes</taxon>
        <taxon>Mycobacteriales</taxon>
        <taxon>Nocardiaceae</taxon>
        <taxon>Rhodococcus</taxon>
    </lineage>
</organism>
<accession>A0A402CJI7</accession>
<sequence>MRWMDTSRVIGIPLRWNDVDAYRHVSHMALVAILDDGRGRWLDSVVGSLVPDWGYVVARLELDFRAPASLGERVLFGSFAVEHVGSSSIRLQERLTTNSGSVVVEAVSVIVAWDQDQAVGRPLTGAEKAALTCEIAPAHGVPKFLTT</sequence>
<dbReference type="EMBL" id="BHYM01000080">
    <property type="protein sequence ID" value="GCE43705.1"/>
    <property type="molecule type" value="Genomic_DNA"/>
</dbReference>
<evidence type="ECO:0000313" key="2">
    <source>
        <dbReference type="Proteomes" id="UP000287519"/>
    </source>
</evidence>
<keyword evidence="2" id="KW-1185">Reference proteome</keyword>